<protein>
    <submittedName>
        <fullName evidence="1">AAA family ATPase</fullName>
    </submittedName>
</protein>
<sequence length="174" mass="19554">MLAASDLHDHVAQLSPPARRILIDGPSGAGKTTLAQQLAPLGYLILHLDDWYPGWDGLAAGSALTEDLLTSDRPAFPRWDWAKGRVSEWVPVDPTRPWVVEGCGSLTPGTAALADLRLWCDVPAEVAHQRGLARDGAAYEPWWERWHRQEQQHWERHRPWTLADIRVDCRDADS</sequence>
<dbReference type="RefSeq" id="WP_350258152.1">
    <property type="nucleotide sequence ID" value="NZ_CP138335.1"/>
</dbReference>
<name>A0AAU7V804_9ACTO</name>
<gene>
    <name evidence="1" type="ORF">SAC06_09980</name>
</gene>
<accession>A0AAU7V804</accession>
<dbReference type="SUPFAM" id="SSF52540">
    <property type="entry name" value="P-loop containing nucleoside triphosphate hydrolases"/>
    <property type="match status" value="1"/>
</dbReference>
<dbReference type="InterPro" id="IPR027417">
    <property type="entry name" value="P-loop_NTPase"/>
</dbReference>
<dbReference type="AlphaFoldDB" id="A0AAU7V804"/>
<organism evidence="1">
    <name type="scientific">Scrofimicrobium appendicitidis</name>
    <dbReference type="NCBI Taxonomy" id="3079930"/>
    <lineage>
        <taxon>Bacteria</taxon>
        <taxon>Bacillati</taxon>
        <taxon>Actinomycetota</taxon>
        <taxon>Actinomycetes</taxon>
        <taxon>Actinomycetales</taxon>
        <taxon>Actinomycetaceae</taxon>
        <taxon>Scrofimicrobium</taxon>
    </lineage>
</organism>
<evidence type="ECO:0000313" key="1">
    <source>
        <dbReference type="EMBL" id="XBW07952.1"/>
    </source>
</evidence>
<dbReference type="EMBL" id="CP138335">
    <property type="protein sequence ID" value="XBW07952.1"/>
    <property type="molecule type" value="Genomic_DNA"/>
</dbReference>
<proteinExistence type="predicted"/>
<reference evidence="1" key="1">
    <citation type="submission" date="2023-11" db="EMBL/GenBank/DDBJ databases">
        <title>Scrofimicrobium hongkongense sp. nov., isolated from a patient with peritonitis.</title>
        <authorList>
            <person name="Lao H.Y."/>
            <person name="Wong A.Y.P."/>
            <person name="Ng T.L."/>
            <person name="Wong R.Y.L."/>
            <person name="Yau M.C.Y."/>
            <person name="Lam J.Y.W."/>
            <person name="Siu G.K.H."/>
        </authorList>
    </citation>
    <scope>NUCLEOTIDE SEQUENCE</scope>
    <source>
        <strain evidence="1">R131</strain>
    </source>
</reference>
<dbReference type="Gene3D" id="3.40.50.300">
    <property type="entry name" value="P-loop containing nucleotide triphosphate hydrolases"/>
    <property type="match status" value="1"/>
</dbReference>
<dbReference type="KEGG" id="sapp:SAC06_09980"/>